<feature type="compositionally biased region" description="Low complexity" evidence="13">
    <location>
        <begin position="509"/>
        <end position="527"/>
    </location>
</feature>
<evidence type="ECO:0000256" key="3">
    <source>
        <dbReference type="ARBA" id="ARBA00004906"/>
    </source>
</evidence>
<feature type="region of interest" description="Disordered" evidence="13">
    <location>
        <begin position="1"/>
        <end position="134"/>
    </location>
</feature>
<feature type="region of interest" description="Disordered" evidence="13">
    <location>
        <begin position="409"/>
        <end position="455"/>
    </location>
</feature>
<comment type="subcellular location">
    <subcellularLocation>
        <location evidence="2">Cytoplasm</location>
    </subcellularLocation>
</comment>
<evidence type="ECO:0000256" key="13">
    <source>
        <dbReference type="SAM" id="MobiDB-lite"/>
    </source>
</evidence>
<feature type="compositionally biased region" description="Low complexity" evidence="13">
    <location>
        <begin position="709"/>
        <end position="729"/>
    </location>
</feature>
<dbReference type="EC" id="2.3.2.27" evidence="4"/>
<evidence type="ECO:0000256" key="2">
    <source>
        <dbReference type="ARBA" id="ARBA00004496"/>
    </source>
</evidence>
<dbReference type="InterPro" id="IPR041888">
    <property type="entry name" value="RING-HC_ZNF598/HEL2"/>
</dbReference>
<dbReference type="Pfam" id="PF25447">
    <property type="entry name" value="RING_ZNF598"/>
    <property type="match status" value="1"/>
</dbReference>
<dbReference type="PANTHER" id="PTHR22938">
    <property type="entry name" value="ZINC FINGER PROTEIN 598"/>
    <property type="match status" value="1"/>
</dbReference>
<feature type="compositionally biased region" description="Polar residues" evidence="13">
    <location>
        <begin position="1"/>
        <end position="13"/>
    </location>
</feature>
<comment type="similarity">
    <text evidence="11">Belongs to the ZNF598/HEL2 family.</text>
</comment>
<sequence>MFSSAENINMSDTPNPPVNGRRERGSNAPPSGRGHTNQAVANHSGEPGGGQAGRRGGRGRGQGQLNQSERQRGGRRGGRGGRVNGLEIEAPPPPPVPPPLGLGSRGGFSARLTGDASNAEADNRTKGKANGEPDGVNEVEGEICFICASPVVHNSVAPCNHRTCHICALRMRALYKTKTCAHCRTHADYVIFTDDTSKRFEDFTQSDFAKQDTNLGIKYENVDIFEDTLLLLRYNCPDPDCDIACLGWPDLHRHVKSLHQKVMCHLCTDYKKVFTHEHELFTTSELRKHERFGDDNPGAVDQSGFKGHPECGFCRQRFYGDDELYSHCRDKHERCHLCDRRNAGRQPQYYVDYNSLETHFRRDHFLCLDRECLEKKFVVFDSEIDLKAHHLETHPNDLSKDARREARRIDMSGFDYRSQVPIDNRSGRRDREGRGRGRGRDPNADPIPPSSAQPLRRDELAYQRQMAIQGSQPVPTRTFGGQLTAETFAVRPPVRSEARAGDINAPAKPEGGLPSLGSLSLGSESPPRAQTSASALAPTAQEQTRRFRHAAVTERACNMLGNDPHKVSEFRTKISAYRASTVTAPDLIDCFFSLFDATTVELGKLIKELADLYESDSKRSDLLKAWNDWKATSEDYPALPGSASTPSVGQGGARVLKLKSSTAQSSRSSANRQGSWGLGAAASSSPNPILPLPAGYSTSANRVGAGRVSATPWITPSSSTSQPSSRTTSEAPPTSRTTVPQRPPTEEAFPALPAAKQPATSIFGYGSGAMRRYGNVPTGNVWGGGTGSASASGTASENEGEEGSGNVGAGASGGKRKGNRNKKQTLFQWG</sequence>
<evidence type="ECO:0000256" key="1">
    <source>
        <dbReference type="ARBA" id="ARBA00000900"/>
    </source>
</evidence>
<evidence type="ECO:0000313" key="15">
    <source>
        <dbReference type="EMBL" id="KAH0541900.1"/>
    </source>
</evidence>
<keyword evidence="8" id="KW-0479">Metal-binding</keyword>
<feature type="compositionally biased region" description="Pro residues" evidence="13">
    <location>
        <begin position="90"/>
        <end position="100"/>
    </location>
</feature>
<organism evidence="15 16">
    <name type="scientific">Glutinoglossum americanum</name>
    <dbReference type="NCBI Taxonomy" id="1670608"/>
    <lineage>
        <taxon>Eukaryota</taxon>
        <taxon>Fungi</taxon>
        <taxon>Dikarya</taxon>
        <taxon>Ascomycota</taxon>
        <taxon>Pezizomycotina</taxon>
        <taxon>Geoglossomycetes</taxon>
        <taxon>Geoglossales</taxon>
        <taxon>Geoglossaceae</taxon>
        <taxon>Glutinoglossum</taxon>
    </lineage>
</organism>
<evidence type="ECO:0000313" key="16">
    <source>
        <dbReference type="Proteomes" id="UP000698800"/>
    </source>
</evidence>
<feature type="compositionally biased region" description="Gly residues" evidence="13">
    <location>
        <begin position="803"/>
        <end position="813"/>
    </location>
</feature>
<proteinExistence type="inferred from homology"/>
<feature type="compositionally biased region" description="Basic residues" evidence="13">
    <location>
        <begin position="814"/>
        <end position="823"/>
    </location>
</feature>
<dbReference type="PANTHER" id="PTHR22938:SF0">
    <property type="entry name" value="E3 UBIQUITIN-PROTEIN LIGASE ZNF598"/>
    <property type="match status" value="1"/>
</dbReference>
<feature type="compositionally biased region" description="Basic and acidic residues" evidence="13">
    <location>
        <begin position="425"/>
        <end position="443"/>
    </location>
</feature>
<feature type="region of interest" description="Disordered" evidence="13">
    <location>
        <begin position="492"/>
        <end position="543"/>
    </location>
</feature>
<dbReference type="InterPro" id="IPR056437">
    <property type="entry name" value="Znf-C2H2_ZNF598/HEL2"/>
</dbReference>
<evidence type="ECO:0000256" key="11">
    <source>
        <dbReference type="ARBA" id="ARBA00035113"/>
    </source>
</evidence>
<dbReference type="PROSITE" id="PS50089">
    <property type="entry name" value="ZF_RING_2"/>
    <property type="match status" value="1"/>
</dbReference>
<dbReference type="SUPFAM" id="SSF57850">
    <property type="entry name" value="RING/U-box"/>
    <property type="match status" value="1"/>
</dbReference>
<dbReference type="EMBL" id="JAGHQL010000065">
    <property type="protein sequence ID" value="KAH0541900.1"/>
    <property type="molecule type" value="Genomic_DNA"/>
</dbReference>
<keyword evidence="6" id="KW-0597">Phosphoprotein</keyword>
<evidence type="ECO:0000259" key="14">
    <source>
        <dbReference type="PROSITE" id="PS50089"/>
    </source>
</evidence>
<evidence type="ECO:0000256" key="8">
    <source>
        <dbReference type="ARBA" id="ARBA00022723"/>
    </source>
</evidence>
<dbReference type="Pfam" id="PF23202">
    <property type="entry name" value="PAH_ZNF598"/>
    <property type="match status" value="1"/>
</dbReference>
<evidence type="ECO:0000256" key="4">
    <source>
        <dbReference type="ARBA" id="ARBA00012483"/>
    </source>
</evidence>
<reference evidence="15" key="1">
    <citation type="submission" date="2021-03" db="EMBL/GenBank/DDBJ databases">
        <title>Comparative genomics and phylogenomic investigation of the class Geoglossomycetes provide insights into ecological specialization and systematics.</title>
        <authorList>
            <person name="Melie T."/>
            <person name="Pirro S."/>
            <person name="Miller A.N."/>
            <person name="Quandt A."/>
        </authorList>
    </citation>
    <scope>NUCLEOTIDE SEQUENCE</scope>
    <source>
        <strain evidence="15">GBOQ0MN5Z8</strain>
    </source>
</reference>
<dbReference type="GO" id="GO:0043022">
    <property type="term" value="F:ribosome binding"/>
    <property type="evidence" value="ECO:0007669"/>
    <property type="project" value="TreeGrafter"/>
</dbReference>
<comment type="pathway">
    <text evidence="3">Protein modification; protein ubiquitination.</text>
</comment>
<protein>
    <recommendedName>
        <fullName evidence="4">RING-type E3 ubiquitin transferase</fullName>
        <ecNumber evidence="4">2.3.2.27</ecNumber>
    </recommendedName>
</protein>
<dbReference type="GO" id="GO:0008270">
    <property type="term" value="F:zinc ion binding"/>
    <property type="evidence" value="ECO:0007669"/>
    <property type="project" value="UniProtKB-KW"/>
</dbReference>
<feature type="region of interest" description="Disordered" evidence="13">
    <location>
        <begin position="635"/>
        <end position="684"/>
    </location>
</feature>
<evidence type="ECO:0000256" key="12">
    <source>
        <dbReference type="PROSITE-ProRule" id="PRU00175"/>
    </source>
</evidence>
<accession>A0A9P8L3A2</accession>
<feature type="compositionally biased region" description="Gly residues" evidence="13">
    <location>
        <begin position="46"/>
        <end position="62"/>
    </location>
</feature>
<evidence type="ECO:0000256" key="6">
    <source>
        <dbReference type="ARBA" id="ARBA00022553"/>
    </source>
</evidence>
<evidence type="ECO:0000256" key="9">
    <source>
        <dbReference type="ARBA" id="ARBA00022771"/>
    </source>
</evidence>
<dbReference type="GO" id="GO:0016567">
    <property type="term" value="P:protein ubiquitination"/>
    <property type="evidence" value="ECO:0007669"/>
    <property type="project" value="TreeGrafter"/>
</dbReference>
<gene>
    <name evidence="15" type="ORF">FGG08_003620</name>
</gene>
<feature type="region of interest" description="Disordered" evidence="13">
    <location>
        <begin position="784"/>
        <end position="830"/>
    </location>
</feature>
<dbReference type="AlphaFoldDB" id="A0A9P8L3A2"/>
<feature type="compositionally biased region" description="Low complexity" evidence="13">
    <location>
        <begin position="660"/>
        <end position="684"/>
    </location>
</feature>
<feature type="compositionally biased region" description="Low complexity" evidence="13">
    <location>
        <begin position="788"/>
        <end position="797"/>
    </location>
</feature>
<dbReference type="Proteomes" id="UP000698800">
    <property type="component" value="Unassembled WGS sequence"/>
</dbReference>
<dbReference type="OrthoDB" id="3838338at2759"/>
<evidence type="ECO:0000256" key="5">
    <source>
        <dbReference type="ARBA" id="ARBA00022490"/>
    </source>
</evidence>
<dbReference type="GO" id="GO:0072344">
    <property type="term" value="P:rescue of stalled ribosome"/>
    <property type="evidence" value="ECO:0007669"/>
    <property type="project" value="InterPro"/>
</dbReference>
<dbReference type="PROSITE" id="PS00028">
    <property type="entry name" value="ZINC_FINGER_C2H2_1"/>
    <property type="match status" value="1"/>
</dbReference>
<dbReference type="GO" id="GO:0005737">
    <property type="term" value="C:cytoplasm"/>
    <property type="evidence" value="ECO:0007669"/>
    <property type="project" value="UniProtKB-SubCell"/>
</dbReference>
<evidence type="ECO:0000256" key="7">
    <source>
        <dbReference type="ARBA" id="ARBA00022679"/>
    </source>
</evidence>
<feature type="region of interest" description="Disordered" evidence="13">
    <location>
        <begin position="708"/>
        <end position="755"/>
    </location>
</feature>
<dbReference type="SMART" id="SM00355">
    <property type="entry name" value="ZnF_C2H2"/>
    <property type="match status" value="4"/>
</dbReference>
<dbReference type="InterPro" id="IPR044288">
    <property type="entry name" value="ZNF598/HEL2"/>
</dbReference>
<keyword evidence="16" id="KW-1185">Reference proteome</keyword>
<feature type="compositionally biased region" description="Polar residues" evidence="13">
    <location>
        <begin position="730"/>
        <end position="740"/>
    </location>
</feature>
<keyword evidence="9 12" id="KW-0863">Zinc-finger</keyword>
<name>A0A9P8L3A2_9PEZI</name>
<keyword evidence="7" id="KW-0808">Transferase</keyword>
<dbReference type="Pfam" id="PF23230">
    <property type="entry name" value="zf-C2H2_13"/>
    <property type="match status" value="1"/>
</dbReference>
<feature type="compositionally biased region" description="Basic and acidic residues" evidence="13">
    <location>
        <begin position="121"/>
        <end position="131"/>
    </location>
</feature>
<comment type="caution">
    <text evidence="15">The sequence shown here is derived from an EMBL/GenBank/DDBJ whole genome shotgun (WGS) entry which is preliminary data.</text>
</comment>
<dbReference type="GO" id="GO:0061630">
    <property type="term" value="F:ubiquitin protein ligase activity"/>
    <property type="evidence" value="ECO:0007669"/>
    <property type="project" value="UniProtKB-EC"/>
</dbReference>
<dbReference type="CDD" id="cd16615">
    <property type="entry name" value="RING-HC_ZNF598"/>
    <property type="match status" value="1"/>
</dbReference>
<comment type="catalytic activity">
    <reaction evidence="1">
        <text>S-ubiquitinyl-[E2 ubiquitin-conjugating enzyme]-L-cysteine + [acceptor protein]-L-lysine = [E2 ubiquitin-conjugating enzyme]-L-cysteine + N(6)-ubiquitinyl-[acceptor protein]-L-lysine.</text>
        <dbReference type="EC" id="2.3.2.27"/>
    </reaction>
</comment>
<feature type="domain" description="RING-type" evidence="14">
    <location>
        <begin position="144"/>
        <end position="184"/>
    </location>
</feature>
<dbReference type="InterPro" id="IPR001841">
    <property type="entry name" value="Znf_RING"/>
</dbReference>
<dbReference type="InterPro" id="IPR013087">
    <property type="entry name" value="Znf_C2H2_type"/>
</dbReference>
<keyword evidence="10" id="KW-0862">Zinc</keyword>
<evidence type="ECO:0000256" key="10">
    <source>
        <dbReference type="ARBA" id="ARBA00022833"/>
    </source>
</evidence>
<dbReference type="InterPro" id="IPR057634">
    <property type="entry name" value="PAH_ZNF598/HEL2"/>
</dbReference>
<keyword evidence="5" id="KW-0963">Cytoplasm</keyword>